<comment type="caution">
    <text evidence="3">The sequence shown here is derived from an EMBL/GenBank/DDBJ whole genome shotgun (WGS) entry which is preliminary data.</text>
</comment>
<evidence type="ECO:0008006" key="5">
    <source>
        <dbReference type="Google" id="ProtNLM"/>
    </source>
</evidence>
<dbReference type="Gene3D" id="3.40.50.1240">
    <property type="entry name" value="Phosphoglycerate mutase-like"/>
    <property type="match status" value="1"/>
</dbReference>
<feature type="region of interest" description="Disordered" evidence="2">
    <location>
        <begin position="81"/>
        <end position="103"/>
    </location>
</feature>
<dbReference type="SUPFAM" id="SSF53254">
    <property type="entry name" value="Phosphoglycerate mutase-like"/>
    <property type="match status" value="1"/>
</dbReference>
<dbReference type="EMBL" id="QWLM01000015">
    <property type="protein sequence ID" value="RHW44558.1"/>
    <property type="molecule type" value="Genomic_DNA"/>
</dbReference>
<evidence type="ECO:0000256" key="1">
    <source>
        <dbReference type="ARBA" id="ARBA00022801"/>
    </source>
</evidence>
<evidence type="ECO:0000256" key="2">
    <source>
        <dbReference type="SAM" id="MobiDB-lite"/>
    </source>
</evidence>
<dbReference type="AlphaFoldDB" id="A0A417Z2H9"/>
<dbReference type="Pfam" id="PF00300">
    <property type="entry name" value="His_Phos_1"/>
    <property type="match status" value="2"/>
</dbReference>
<dbReference type="GO" id="GO:0016787">
    <property type="term" value="F:hydrolase activity"/>
    <property type="evidence" value="ECO:0007669"/>
    <property type="project" value="UniProtKB-KW"/>
</dbReference>
<dbReference type="InterPro" id="IPR051021">
    <property type="entry name" value="Mito_Ser/Thr_phosphatase"/>
</dbReference>
<organism evidence="3 4">
    <name type="scientific">Dermacoccus abyssi</name>
    <dbReference type="NCBI Taxonomy" id="322596"/>
    <lineage>
        <taxon>Bacteria</taxon>
        <taxon>Bacillati</taxon>
        <taxon>Actinomycetota</taxon>
        <taxon>Actinomycetes</taxon>
        <taxon>Micrococcales</taxon>
        <taxon>Dermacoccaceae</taxon>
        <taxon>Dermacoccus</taxon>
    </lineage>
</organism>
<dbReference type="PANTHER" id="PTHR20935">
    <property type="entry name" value="PHOSPHOGLYCERATE MUTASE-RELATED"/>
    <property type="match status" value="1"/>
</dbReference>
<keyword evidence="1" id="KW-0378">Hydrolase</keyword>
<gene>
    <name evidence="3" type="ORF">D1832_11835</name>
</gene>
<sequence>METRSLWLVRHGQASFGKSDYDNLSEAGHEQAYLLGKDFARRGITPSLLVSGSMKRHRQTLAEIAAGAGWTLTDVTDDTETAEASAKGDKTKKDKADRAKSATTDVPDLGADISVTHAPPVLRRRLDERWNELDHRALLTAYKPAYKNMLVLKADMVRTLRPRIAFEDTFAKAVDRWSSGDFDHDYPESFTEFATRINDALGSIVDGTEEHVVVVTSAGPVCWTMAHLAAADSLDAWKQFTLAAVNTGVTRITIDRHGPHVLTFNEFTHLDGPDLVTNR</sequence>
<proteinExistence type="predicted"/>
<evidence type="ECO:0000313" key="3">
    <source>
        <dbReference type="EMBL" id="RHW44558.1"/>
    </source>
</evidence>
<dbReference type="RefSeq" id="WP_118914266.1">
    <property type="nucleotide sequence ID" value="NZ_CBCRVH010000015.1"/>
</dbReference>
<dbReference type="InterPro" id="IPR029033">
    <property type="entry name" value="His_PPase_superfam"/>
</dbReference>
<dbReference type="SMART" id="SM00855">
    <property type="entry name" value="PGAM"/>
    <property type="match status" value="1"/>
</dbReference>
<dbReference type="CDD" id="cd07040">
    <property type="entry name" value="HP"/>
    <property type="match status" value="1"/>
</dbReference>
<accession>A0A417Z2H9</accession>
<protein>
    <recommendedName>
        <fullName evidence="5">Histidine phosphatase family protein</fullName>
    </recommendedName>
</protein>
<dbReference type="Proteomes" id="UP000285376">
    <property type="component" value="Unassembled WGS sequence"/>
</dbReference>
<evidence type="ECO:0000313" key="4">
    <source>
        <dbReference type="Proteomes" id="UP000285376"/>
    </source>
</evidence>
<feature type="compositionally biased region" description="Basic and acidic residues" evidence="2">
    <location>
        <begin position="86"/>
        <end position="100"/>
    </location>
</feature>
<dbReference type="InterPro" id="IPR013078">
    <property type="entry name" value="His_Pase_superF_clade-1"/>
</dbReference>
<reference evidence="3 4" key="1">
    <citation type="submission" date="2018-08" db="EMBL/GenBank/DDBJ databases">
        <title>Whole genome sequence analysis of Dermacoccus abyssi bacteria isolated from Deep Mariana trench Micromonospora spp reveals genes involved in the environmental adaptation and production of secondary metabolites.</title>
        <authorList>
            <person name="Abdel-Mageed W.M."/>
            <person name="Lehri B."/>
            <person name="Nouioui I."/>
            <person name="Goodfellow I."/>
            <person name="Jaspars M."/>
            <person name="Karlyshev A."/>
        </authorList>
    </citation>
    <scope>NUCLEOTIDE SEQUENCE [LARGE SCALE GENOMIC DNA]</scope>
    <source>
        <strain evidence="3 4">MT1.1</strain>
    </source>
</reference>
<dbReference type="PANTHER" id="PTHR20935:SF0">
    <property type="entry name" value="SERINE_THREONINE-PROTEIN PHOSPHATASE PGAM5, MITOCHONDRIAL"/>
    <property type="match status" value="1"/>
</dbReference>
<name>A0A417Z2H9_9MICO</name>